<organism evidence="6 7">
    <name type="scientific">Sphingomonas arantia</name>
    <dbReference type="NCBI Taxonomy" id="1460676"/>
    <lineage>
        <taxon>Bacteria</taxon>
        <taxon>Pseudomonadati</taxon>
        <taxon>Pseudomonadota</taxon>
        <taxon>Alphaproteobacteria</taxon>
        <taxon>Sphingomonadales</taxon>
        <taxon>Sphingomonadaceae</taxon>
        <taxon>Sphingomonas</taxon>
    </lineage>
</organism>
<name>A0ABW4TUV2_9SPHN</name>
<accession>A0ABW4TUV2</accession>
<keyword evidence="7" id="KW-1185">Reference proteome</keyword>
<dbReference type="SUPFAM" id="SSF55781">
    <property type="entry name" value="GAF domain-like"/>
    <property type="match status" value="1"/>
</dbReference>
<dbReference type="RefSeq" id="WP_380927484.1">
    <property type="nucleotide sequence ID" value="NZ_JBHUGS010000001.1"/>
</dbReference>
<evidence type="ECO:0000313" key="6">
    <source>
        <dbReference type="EMBL" id="MFD1949818.1"/>
    </source>
</evidence>
<evidence type="ECO:0000259" key="5">
    <source>
        <dbReference type="PROSITE" id="PS51078"/>
    </source>
</evidence>
<dbReference type="Gene3D" id="3.30.450.40">
    <property type="match status" value="1"/>
</dbReference>
<dbReference type="PROSITE" id="PS51077">
    <property type="entry name" value="HTH_ICLR"/>
    <property type="match status" value="1"/>
</dbReference>
<feature type="domain" description="IclR-ED" evidence="5">
    <location>
        <begin position="70"/>
        <end position="249"/>
    </location>
</feature>
<evidence type="ECO:0000259" key="4">
    <source>
        <dbReference type="PROSITE" id="PS51077"/>
    </source>
</evidence>
<evidence type="ECO:0000256" key="2">
    <source>
        <dbReference type="ARBA" id="ARBA00023125"/>
    </source>
</evidence>
<reference evidence="7" key="1">
    <citation type="journal article" date="2019" name="Int. J. Syst. Evol. Microbiol.">
        <title>The Global Catalogue of Microorganisms (GCM) 10K type strain sequencing project: providing services to taxonomists for standard genome sequencing and annotation.</title>
        <authorList>
            <consortium name="The Broad Institute Genomics Platform"/>
            <consortium name="The Broad Institute Genome Sequencing Center for Infectious Disease"/>
            <person name="Wu L."/>
            <person name="Ma J."/>
        </authorList>
    </citation>
    <scope>NUCLEOTIDE SEQUENCE [LARGE SCALE GENOMIC DNA]</scope>
    <source>
        <strain evidence="7">CGMCC 1.12702</strain>
    </source>
</reference>
<keyword evidence="3" id="KW-0804">Transcription</keyword>
<dbReference type="EMBL" id="JBHUGS010000001">
    <property type="protein sequence ID" value="MFD1949818.1"/>
    <property type="molecule type" value="Genomic_DNA"/>
</dbReference>
<dbReference type="InterPro" id="IPR029016">
    <property type="entry name" value="GAF-like_dom_sf"/>
</dbReference>
<evidence type="ECO:0000256" key="3">
    <source>
        <dbReference type="ARBA" id="ARBA00023163"/>
    </source>
</evidence>
<sequence>MADTSAPATVKSANRTLDIIEYIVARTRPMMAQEIATALAIPVSSLSYLLATLTERGYLLREGRRYSAGPGLERLQTHAPAFTLAETVAPLVRTLRIQLNETSSFFVRRGWEVEALATEPGAHALRYAVQTGAGAPLHGFSAGKALLAALPEDELDRYFAESERSAFTATTIVSEAALRADIARIRETGIAHTREEHTPGIHGLGRVARIDGEVVGAFSVAIPTVRFNTDVERRAIALLIRTADLLAGS</sequence>
<dbReference type="InterPro" id="IPR036388">
    <property type="entry name" value="WH-like_DNA-bd_sf"/>
</dbReference>
<dbReference type="PROSITE" id="PS51078">
    <property type="entry name" value="ICLR_ED"/>
    <property type="match status" value="1"/>
</dbReference>
<dbReference type="InterPro" id="IPR036390">
    <property type="entry name" value="WH_DNA-bd_sf"/>
</dbReference>
<dbReference type="Pfam" id="PF01614">
    <property type="entry name" value="IclR_C"/>
    <property type="match status" value="1"/>
</dbReference>
<dbReference type="PANTHER" id="PTHR30136:SF35">
    <property type="entry name" value="HTH-TYPE TRANSCRIPTIONAL REGULATOR RV1719"/>
    <property type="match status" value="1"/>
</dbReference>
<protein>
    <submittedName>
        <fullName evidence="6">IclR family transcriptional regulator</fullName>
    </submittedName>
</protein>
<dbReference type="Proteomes" id="UP001597400">
    <property type="component" value="Unassembled WGS sequence"/>
</dbReference>
<evidence type="ECO:0000313" key="7">
    <source>
        <dbReference type="Proteomes" id="UP001597400"/>
    </source>
</evidence>
<feature type="domain" description="HTH iclR-type" evidence="4">
    <location>
        <begin position="10"/>
        <end position="70"/>
    </location>
</feature>
<dbReference type="PANTHER" id="PTHR30136">
    <property type="entry name" value="HELIX-TURN-HELIX TRANSCRIPTIONAL REGULATOR, ICLR FAMILY"/>
    <property type="match status" value="1"/>
</dbReference>
<dbReference type="Pfam" id="PF09339">
    <property type="entry name" value="HTH_IclR"/>
    <property type="match status" value="1"/>
</dbReference>
<keyword evidence="1" id="KW-0805">Transcription regulation</keyword>
<dbReference type="InterPro" id="IPR014757">
    <property type="entry name" value="Tscrpt_reg_IclR_C"/>
</dbReference>
<dbReference type="InterPro" id="IPR005471">
    <property type="entry name" value="Tscrpt_reg_IclR_N"/>
</dbReference>
<keyword evidence="2" id="KW-0238">DNA-binding</keyword>
<gene>
    <name evidence="6" type="ORF">ACFSGX_03425</name>
</gene>
<dbReference type="Gene3D" id="1.10.10.10">
    <property type="entry name" value="Winged helix-like DNA-binding domain superfamily/Winged helix DNA-binding domain"/>
    <property type="match status" value="1"/>
</dbReference>
<proteinExistence type="predicted"/>
<dbReference type="SUPFAM" id="SSF46785">
    <property type="entry name" value="Winged helix' DNA-binding domain"/>
    <property type="match status" value="1"/>
</dbReference>
<evidence type="ECO:0000256" key="1">
    <source>
        <dbReference type="ARBA" id="ARBA00023015"/>
    </source>
</evidence>
<comment type="caution">
    <text evidence="6">The sequence shown here is derived from an EMBL/GenBank/DDBJ whole genome shotgun (WGS) entry which is preliminary data.</text>
</comment>
<dbReference type="InterPro" id="IPR050707">
    <property type="entry name" value="HTH_MetabolicPath_Reg"/>
</dbReference>